<dbReference type="Proteomes" id="UP001217089">
    <property type="component" value="Unassembled WGS sequence"/>
</dbReference>
<evidence type="ECO:0000259" key="8">
    <source>
        <dbReference type="Pfam" id="PF07732"/>
    </source>
</evidence>
<keyword evidence="3" id="KW-0560">Oxidoreductase</keyword>
<evidence type="ECO:0000259" key="7">
    <source>
        <dbReference type="Pfam" id="PF07731"/>
    </source>
</evidence>
<evidence type="ECO:0000259" key="6">
    <source>
        <dbReference type="Pfam" id="PF00394"/>
    </source>
</evidence>
<evidence type="ECO:0000313" key="9">
    <source>
        <dbReference type="EMBL" id="KAJ8299997.1"/>
    </source>
</evidence>
<dbReference type="InterPro" id="IPR011707">
    <property type="entry name" value="Cu-oxidase-like_N"/>
</dbReference>
<keyword evidence="2" id="KW-0479">Metal-binding</keyword>
<dbReference type="InterPro" id="IPR008972">
    <property type="entry name" value="Cupredoxin"/>
</dbReference>
<sequence>MQKINLFIEHGIMWLAPISIFIGWLLTNQGIDCFICNKSEKICETTLNIQHYLTMVHQKKTLYSSGGKLFYYDVTNTSAGEPVDVNEVITADGWEQQRLVVVANLSLPGPPIIVYEGQTIKIHVKNHLQSETVSIHWHGLPQRGTPHMDGTAFVTQCPILPYQTFTYTFKAEPKGTYWYHAHVGTQRNKGLHGALVIRPMVETEDLEERIMTVGDWNHDWDGDMDHAKMNYGLYQKRVKYVSSQSLDGAFFSNFFMHSGLINGRGRYYDPVTGKHNEAPVEIINVKPSKKYRFRVIGTGALYPFRVSVDNHEMTVIASDGYDIEPQTVQSFIINPGERYDVILTTDQPVSNYWIRAKTLETIRNHHVEAILRYDGALEEEPLTHTQNCSSIYRCQVMSCPFSFYPKNEYTDCISFNQLKANTSDDPAPPRIKGKFQQFFLNFGFTPGVNNWPSVVNGRSFLPPGVSALSQPKELENLCSNADCGEQKTCICMNAISLNHGNTIEMIISNMAKASGWSHPVHMHGHTFHVLKMGFATYNETTGKFIEDNLDIDCRGGTARKDSYCNNPTWSNSTWLDGDVPGLELERPPRKDTLIIPTGGYAVIRFKSDNPGVWILHCHIKLHFSDGMAILLNESFSRHPLPPKGFPVCNDFPRAYEMPDAKPTQAPKPKPTPDAGMYSSSSYWVAVGILIAVGVVEFFVIVYLCCKARKKKQSKKYLSSQTNPAYSS</sequence>
<dbReference type="Pfam" id="PF07731">
    <property type="entry name" value="Cu-oxidase_2"/>
    <property type="match status" value="1"/>
</dbReference>
<comment type="caution">
    <text evidence="9">The sequence shown here is derived from an EMBL/GenBank/DDBJ whole genome shotgun (WGS) entry which is preliminary data.</text>
</comment>
<keyword evidence="5" id="KW-1133">Transmembrane helix</keyword>
<organism evidence="9 10">
    <name type="scientific">Tegillarca granosa</name>
    <name type="common">Malaysian cockle</name>
    <name type="synonym">Anadara granosa</name>
    <dbReference type="NCBI Taxonomy" id="220873"/>
    <lineage>
        <taxon>Eukaryota</taxon>
        <taxon>Metazoa</taxon>
        <taxon>Spiralia</taxon>
        <taxon>Lophotrochozoa</taxon>
        <taxon>Mollusca</taxon>
        <taxon>Bivalvia</taxon>
        <taxon>Autobranchia</taxon>
        <taxon>Pteriomorphia</taxon>
        <taxon>Arcoida</taxon>
        <taxon>Arcoidea</taxon>
        <taxon>Arcidae</taxon>
        <taxon>Tegillarca</taxon>
    </lineage>
</organism>
<name>A0ABQ9E8W3_TEGGR</name>
<dbReference type="EMBL" id="JARBDR010000919">
    <property type="protein sequence ID" value="KAJ8299997.1"/>
    <property type="molecule type" value="Genomic_DNA"/>
</dbReference>
<proteinExistence type="inferred from homology"/>
<dbReference type="PANTHER" id="PTHR11709">
    <property type="entry name" value="MULTI-COPPER OXIDASE"/>
    <property type="match status" value="1"/>
</dbReference>
<feature type="domain" description="Plastocyanin-like" evidence="7">
    <location>
        <begin position="484"/>
        <end position="632"/>
    </location>
</feature>
<feature type="domain" description="Plastocyanin-like" evidence="8">
    <location>
        <begin position="97"/>
        <end position="199"/>
    </location>
</feature>
<dbReference type="SUPFAM" id="SSF49503">
    <property type="entry name" value="Cupredoxins"/>
    <property type="match status" value="3"/>
</dbReference>
<feature type="domain" description="Plastocyanin-like" evidence="6">
    <location>
        <begin position="238"/>
        <end position="376"/>
    </location>
</feature>
<gene>
    <name evidence="9" type="ORF">KUTeg_021516</name>
</gene>
<evidence type="ECO:0000256" key="4">
    <source>
        <dbReference type="ARBA" id="ARBA00023008"/>
    </source>
</evidence>
<feature type="transmembrane region" description="Helical" evidence="5">
    <location>
        <begin position="682"/>
        <end position="705"/>
    </location>
</feature>
<evidence type="ECO:0008006" key="11">
    <source>
        <dbReference type="Google" id="ProtNLM"/>
    </source>
</evidence>
<evidence type="ECO:0000256" key="1">
    <source>
        <dbReference type="ARBA" id="ARBA00010609"/>
    </source>
</evidence>
<dbReference type="InterPro" id="IPR045087">
    <property type="entry name" value="Cu-oxidase_fam"/>
</dbReference>
<comment type="similarity">
    <text evidence="1">Belongs to the multicopper oxidase family.</text>
</comment>
<dbReference type="Pfam" id="PF00394">
    <property type="entry name" value="Cu-oxidase"/>
    <property type="match status" value="1"/>
</dbReference>
<dbReference type="InterPro" id="IPR001117">
    <property type="entry name" value="Cu-oxidase_2nd"/>
</dbReference>
<keyword evidence="5" id="KW-0472">Membrane</keyword>
<dbReference type="Gene3D" id="2.60.40.420">
    <property type="entry name" value="Cupredoxins - blue copper proteins"/>
    <property type="match status" value="3"/>
</dbReference>
<dbReference type="CDD" id="cd13884">
    <property type="entry name" value="CuRO_2_tcLCC_insect_like"/>
    <property type="match status" value="1"/>
</dbReference>
<protein>
    <recommendedName>
        <fullName evidence="11">Laccase</fullName>
    </recommendedName>
</protein>
<evidence type="ECO:0000256" key="2">
    <source>
        <dbReference type="ARBA" id="ARBA00022723"/>
    </source>
</evidence>
<dbReference type="Pfam" id="PF07732">
    <property type="entry name" value="Cu-oxidase_3"/>
    <property type="match status" value="1"/>
</dbReference>
<feature type="transmembrane region" description="Helical" evidence="5">
    <location>
        <begin position="12"/>
        <end position="31"/>
    </location>
</feature>
<evidence type="ECO:0000256" key="3">
    <source>
        <dbReference type="ARBA" id="ARBA00023002"/>
    </source>
</evidence>
<evidence type="ECO:0000313" key="10">
    <source>
        <dbReference type="Proteomes" id="UP001217089"/>
    </source>
</evidence>
<dbReference type="InterPro" id="IPR011706">
    <property type="entry name" value="Cu-oxidase_C"/>
</dbReference>
<dbReference type="PANTHER" id="PTHR11709:SF394">
    <property type="entry name" value="FI03373P-RELATED"/>
    <property type="match status" value="1"/>
</dbReference>
<evidence type="ECO:0000256" key="5">
    <source>
        <dbReference type="SAM" id="Phobius"/>
    </source>
</evidence>
<reference evidence="9 10" key="1">
    <citation type="submission" date="2022-12" db="EMBL/GenBank/DDBJ databases">
        <title>Chromosome-level genome of Tegillarca granosa.</title>
        <authorList>
            <person name="Kim J."/>
        </authorList>
    </citation>
    <scope>NUCLEOTIDE SEQUENCE [LARGE SCALE GENOMIC DNA]</scope>
    <source>
        <strain evidence="9">Teg-2019</strain>
        <tissue evidence="9">Adductor muscle</tissue>
    </source>
</reference>
<keyword evidence="10" id="KW-1185">Reference proteome</keyword>
<dbReference type="PROSITE" id="PS00080">
    <property type="entry name" value="MULTICOPPER_OXIDASE2"/>
    <property type="match status" value="1"/>
</dbReference>
<dbReference type="CDD" id="cd13858">
    <property type="entry name" value="CuRO_1_tcLCC2_insect_like"/>
    <property type="match status" value="1"/>
</dbReference>
<dbReference type="CDD" id="cd13905">
    <property type="entry name" value="CuRO_3_tcLLC2_insect_like"/>
    <property type="match status" value="1"/>
</dbReference>
<dbReference type="InterPro" id="IPR002355">
    <property type="entry name" value="Cu_oxidase_Cu_BS"/>
</dbReference>
<keyword evidence="4" id="KW-0186">Copper</keyword>
<accession>A0ABQ9E8W3</accession>
<keyword evidence="5" id="KW-0812">Transmembrane</keyword>